<evidence type="ECO:0000256" key="2">
    <source>
        <dbReference type="ARBA" id="ARBA00022741"/>
    </source>
</evidence>
<keyword evidence="3 5" id="KW-0067">ATP-binding</keyword>
<keyword evidence="1 5" id="KW-0436">Ligase</keyword>
<dbReference type="SUPFAM" id="SSF55931">
    <property type="entry name" value="Glutamine synthetase/guanido kinase"/>
    <property type="match status" value="1"/>
</dbReference>
<accession>A0ABZ2PMD3</accession>
<dbReference type="InterPro" id="IPR050141">
    <property type="entry name" value="GCL_type2/YbdK_subfam"/>
</dbReference>
<dbReference type="InterPro" id="IPR011793">
    <property type="entry name" value="YbdK"/>
</dbReference>
<evidence type="ECO:0000256" key="5">
    <source>
        <dbReference type="HAMAP-Rule" id="MF_01609"/>
    </source>
</evidence>
<proteinExistence type="inferred from homology"/>
<evidence type="ECO:0000256" key="4">
    <source>
        <dbReference type="ARBA" id="ARBA00048819"/>
    </source>
</evidence>
<comment type="function">
    <text evidence="5">ATP-dependent carboxylate-amine ligase which exhibits weak glutamate--cysteine ligase activity.</text>
</comment>
<gene>
    <name evidence="6" type="ORF">WDS16_02365</name>
</gene>
<evidence type="ECO:0000256" key="1">
    <source>
        <dbReference type="ARBA" id="ARBA00022598"/>
    </source>
</evidence>
<keyword evidence="2 5" id="KW-0547">Nucleotide-binding</keyword>
<dbReference type="HAMAP" id="MF_01609">
    <property type="entry name" value="Glu_cys_ligase_2"/>
    <property type="match status" value="1"/>
</dbReference>
<dbReference type="InterPro" id="IPR006336">
    <property type="entry name" value="GCS2"/>
</dbReference>
<comment type="catalytic activity">
    <reaction evidence="4 5">
        <text>L-cysteine + L-glutamate + ATP = gamma-L-glutamyl-L-cysteine + ADP + phosphate + H(+)</text>
        <dbReference type="Rhea" id="RHEA:13285"/>
        <dbReference type="ChEBI" id="CHEBI:15378"/>
        <dbReference type="ChEBI" id="CHEBI:29985"/>
        <dbReference type="ChEBI" id="CHEBI:30616"/>
        <dbReference type="ChEBI" id="CHEBI:35235"/>
        <dbReference type="ChEBI" id="CHEBI:43474"/>
        <dbReference type="ChEBI" id="CHEBI:58173"/>
        <dbReference type="ChEBI" id="CHEBI:456216"/>
        <dbReference type="EC" id="6.3.2.2"/>
    </reaction>
</comment>
<dbReference type="Pfam" id="PF04107">
    <property type="entry name" value="GCS2"/>
    <property type="match status" value="1"/>
</dbReference>
<keyword evidence="7" id="KW-1185">Reference proteome</keyword>
<dbReference type="GO" id="GO:0004357">
    <property type="term" value="F:glutamate-cysteine ligase activity"/>
    <property type="evidence" value="ECO:0007669"/>
    <property type="project" value="UniProtKB-EC"/>
</dbReference>
<dbReference type="Proteomes" id="UP001432000">
    <property type="component" value="Chromosome"/>
</dbReference>
<evidence type="ECO:0000256" key="3">
    <source>
        <dbReference type="ARBA" id="ARBA00022840"/>
    </source>
</evidence>
<protein>
    <recommendedName>
        <fullName evidence="5">Putative glutamate--cysteine ligase 2</fullName>
        <ecNumber evidence="5">6.3.2.2</ecNumber>
    </recommendedName>
    <alternativeName>
        <fullName evidence="5">Gamma-glutamylcysteine synthetase 2</fullName>
        <shortName evidence="5">GCS 2</shortName>
        <shortName evidence="5">Gamma-GCS 2</shortName>
    </alternativeName>
</protein>
<sequence>MADMTTLVAATRKKSMTPRVLPTVGVEEEFFLLDATTLRPIPANESVIAHAKNIGLDVVTELTTLQVETNSPRVQRIRDLREHVVNTRTTLAAVALSHDAHLLAAGMSPIARGEPGPLPIADSPRYAQMLRAYGSLANSDATCGCHVHVEVPDKNTAVRISNFVRPWLPTLLALTSNSAVSDGVDTGHASWRSTVWGRWPTAGPPPYLHSVDHYDDITASMVETGMILDEAGLYWDLRPSNHQPTIEFRVGDVPAVADETALLAALARGLVLTSQWAHERGAPPPRPADHILASAYHCARVHGLDGVGVDVQLGTCVPASTLLRQLVEYVRPALVYAGDARYVETALERLDHLGNGARRQRNVMASSGNAIDVAIHAARSTTTDWSASLAHAVS</sequence>
<comment type="similarity">
    <text evidence="5">Belongs to the glutamate--cysteine ligase type 2 family. YbdK subfamily.</text>
</comment>
<dbReference type="EC" id="6.3.2.2" evidence="5"/>
<dbReference type="Gene3D" id="3.30.590.20">
    <property type="match status" value="1"/>
</dbReference>
<evidence type="ECO:0000313" key="6">
    <source>
        <dbReference type="EMBL" id="WXG69425.1"/>
    </source>
</evidence>
<reference evidence="6 7" key="1">
    <citation type="submission" date="2024-03" db="EMBL/GenBank/DDBJ databases">
        <title>Natural products discovery in diverse microorganisms through a two-stage MS feature dereplication strategy.</title>
        <authorList>
            <person name="Zhang R."/>
        </authorList>
    </citation>
    <scope>NUCLEOTIDE SEQUENCE [LARGE SCALE GENOMIC DNA]</scope>
    <source>
        <strain evidence="6 7">18930</strain>
    </source>
</reference>
<dbReference type="NCBIfam" id="TIGR02050">
    <property type="entry name" value="gshA_cyan_rel"/>
    <property type="match status" value="1"/>
</dbReference>
<organism evidence="6 7">
    <name type="scientific">Rhodococcus sovatensis</name>
    <dbReference type="NCBI Taxonomy" id="1805840"/>
    <lineage>
        <taxon>Bacteria</taxon>
        <taxon>Bacillati</taxon>
        <taxon>Actinomycetota</taxon>
        <taxon>Actinomycetes</taxon>
        <taxon>Mycobacteriales</taxon>
        <taxon>Nocardiaceae</taxon>
        <taxon>Rhodococcus</taxon>
    </lineage>
</organism>
<dbReference type="PANTHER" id="PTHR36510">
    <property type="entry name" value="GLUTAMATE--CYSTEINE LIGASE 2-RELATED"/>
    <property type="match status" value="1"/>
</dbReference>
<dbReference type="NCBIfam" id="NF010041">
    <property type="entry name" value="PRK13517.1-1"/>
    <property type="match status" value="1"/>
</dbReference>
<dbReference type="InterPro" id="IPR014746">
    <property type="entry name" value="Gln_synth/guanido_kin_cat_dom"/>
</dbReference>
<dbReference type="EMBL" id="CP147846">
    <property type="protein sequence ID" value="WXG69425.1"/>
    <property type="molecule type" value="Genomic_DNA"/>
</dbReference>
<evidence type="ECO:0000313" key="7">
    <source>
        <dbReference type="Proteomes" id="UP001432000"/>
    </source>
</evidence>
<dbReference type="PANTHER" id="PTHR36510:SF1">
    <property type="entry name" value="GLUTAMATE--CYSTEINE LIGASE 2-RELATED"/>
    <property type="match status" value="1"/>
</dbReference>
<dbReference type="RefSeq" id="WP_338890201.1">
    <property type="nucleotide sequence ID" value="NZ_CP147846.1"/>
</dbReference>
<name>A0ABZ2PMD3_9NOCA</name>